<evidence type="ECO:0000313" key="2">
    <source>
        <dbReference type="Proteomes" id="UP001631987"/>
    </source>
</evidence>
<dbReference type="Proteomes" id="UP001631987">
    <property type="component" value="Unassembled WGS sequence"/>
</dbReference>
<organism evidence="1 2">
    <name type="scientific">Pseudomonas monachiensis</name>
    <dbReference type="NCBI Taxonomy" id="3060212"/>
    <lineage>
        <taxon>Bacteria</taxon>
        <taxon>Pseudomonadati</taxon>
        <taxon>Pseudomonadota</taxon>
        <taxon>Gammaproteobacteria</taxon>
        <taxon>Pseudomonadales</taxon>
        <taxon>Pseudomonadaceae</taxon>
        <taxon>Pseudomonas</taxon>
    </lineage>
</organism>
<dbReference type="RefSeq" id="WP_409079323.1">
    <property type="nucleotide sequence ID" value="NZ_CP178857.1"/>
</dbReference>
<name>A0ABW9HEG5_9PSED</name>
<protein>
    <submittedName>
        <fullName evidence="1">Uncharacterized protein</fullName>
    </submittedName>
</protein>
<comment type="caution">
    <text evidence="1">The sequence shown here is derived from an EMBL/GenBank/DDBJ whole genome shotgun (WGS) entry which is preliminary data.</text>
</comment>
<gene>
    <name evidence="1" type="ORF">ACKKH4_25240</name>
</gene>
<evidence type="ECO:0000313" key="1">
    <source>
        <dbReference type="EMBL" id="MFM9520536.1"/>
    </source>
</evidence>
<keyword evidence="2" id="KW-1185">Reference proteome</keyword>
<accession>A0ABW9HEG5</accession>
<reference evidence="1 2" key="1">
    <citation type="submission" date="2024-12" db="EMBL/GenBank/DDBJ databases">
        <title>Pseudomonas species isolated from Lotus nodules promote plant growth.</title>
        <authorList>
            <person name="Yu Y.-H."/>
            <person name="Kurtenbach J."/>
            <person name="Crosbie D."/>
            <person name="Brachmann A."/>
            <person name="Marin M."/>
        </authorList>
    </citation>
    <scope>NUCLEOTIDE SEQUENCE [LARGE SCALE GENOMIC DNA]</scope>
    <source>
        <strain evidence="1 2">PLb12A</strain>
    </source>
</reference>
<proteinExistence type="predicted"/>
<sequence length="437" mass="48916">MSMLEFIGELGRAEKIHKKPHIPRDKAYNAIASYCPDVSYDDIQLLIDETVFGNAKVGVIITANEICGKENFCDPFRYALSKVSSVFVKKSLMTSTLYINERQVIKLTQPSGGTLVHLFDSVEQYLQQAKHAAKPEPIITPAALPADQTAEIWPSPESASQSAPAVAELIEPSPRLHARLPEQAEAIVELESVEVVTEQPTATAPVDEEKSSSRFRRWPKDNLITSIQTDKHVSAVFNFIGDVLSDNKSSKSAALRREVQGFLAKTVLRLRKEYIDRNHVIGLMNDVATMEFLIYSIAYLRLELANRRVDPRLITYTLSEGVQALLSLDNSTSSRSLLAKLLHLAEAMGNNIDQLIFTFYIRVLMSNMKGELADDELEMRQLRTLASFNKELPLQEALEKIIQEFVVATVDEIGDISGNRQISYDARRCADSIIDLF</sequence>
<dbReference type="EMBL" id="JBJVNW010000018">
    <property type="protein sequence ID" value="MFM9520536.1"/>
    <property type="molecule type" value="Genomic_DNA"/>
</dbReference>